<dbReference type="Gene3D" id="3.90.79.10">
    <property type="entry name" value="Nucleoside Triphosphate Pyrophosphohydrolase"/>
    <property type="match status" value="1"/>
</dbReference>
<dbReference type="Proteomes" id="UP000198636">
    <property type="component" value="Unassembled WGS sequence"/>
</dbReference>
<dbReference type="Pfam" id="PF00293">
    <property type="entry name" value="NUDIX"/>
    <property type="match status" value="1"/>
</dbReference>
<evidence type="ECO:0000313" key="6">
    <source>
        <dbReference type="Proteomes" id="UP000198636"/>
    </source>
</evidence>
<keyword evidence="2 3" id="KW-0378">Hydrolase</keyword>
<keyword evidence="6" id="KW-1185">Reference proteome</keyword>
<dbReference type="PRINTS" id="PR00502">
    <property type="entry name" value="NUDIXFAMILY"/>
</dbReference>
<dbReference type="PROSITE" id="PS00893">
    <property type="entry name" value="NUDIX_BOX"/>
    <property type="match status" value="1"/>
</dbReference>
<evidence type="ECO:0000256" key="3">
    <source>
        <dbReference type="RuleBase" id="RU003476"/>
    </source>
</evidence>
<dbReference type="OrthoDB" id="9131041at2"/>
<evidence type="ECO:0000256" key="1">
    <source>
        <dbReference type="ARBA" id="ARBA00005582"/>
    </source>
</evidence>
<evidence type="ECO:0000313" key="5">
    <source>
        <dbReference type="EMBL" id="SCY15155.1"/>
    </source>
</evidence>
<dbReference type="InterPro" id="IPR020084">
    <property type="entry name" value="NUDIX_hydrolase_CS"/>
</dbReference>
<dbReference type="RefSeq" id="WP_091540540.1">
    <property type="nucleotide sequence ID" value="NZ_FMUS01000004.1"/>
</dbReference>
<comment type="similarity">
    <text evidence="1 3">Belongs to the Nudix hydrolase family.</text>
</comment>
<dbReference type="EMBL" id="FMUS01000004">
    <property type="protein sequence ID" value="SCY15155.1"/>
    <property type="molecule type" value="Genomic_DNA"/>
</dbReference>
<dbReference type="PANTHER" id="PTHR43736">
    <property type="entry name" value="ADP-RIBOSE PYROPHOSPHATASE"/>
    <property type="match status" value="1"/>
</dbReference>
<organism evidence="5 6">
    <name type="scientific">Alkaliphilus peptidifermentans DSM 18978</name>
    <dbReference type="NCBI Taxonomy" id="1120976"/>
    <lineage>
        <taxon>Bacteria</taxon>
        <taxon>Bacillati</taxon>
        <taxon>Bacillota</taxon>
        <taxon>Clostridia</taxon>
        <taxon>Peptostreptococcales</taxon>
        <taxon>Natronincolaceae</taxon>
        <taxon>Alkaliphilus</taxon>
    </lineage>
</organism>
<reference evidence="5 6" key="1">
    <citation type="submission" date="2016-10" db="EMBL/GenBank/DDBJ databases">
        <authorList>
            <person name="de Groot N.N."/>
        </authorList>
    </citation>
    <scope>NUCLEOTIDE SEQUENCE [LARGE SCALE GENOMIC DNA]</scope>
    <source>
        <strain evidence="5 6">DSM 18978</strain>
    </source>
</reference>
<name>A0A1G5DKD2_9FIRM</name>
<dbReference type="AlphaFoldDB" id="A0A1G5DKD2"/>
<dbReference type="InterPro" id="IPR020476">
    <property type="entry name" value="Nudix_hydrolase"/>
</dbReference>
<evidence type="ECO:0000259" key="4">
    <source>
        <dbReference type="PROSITE" id="PS51462"/>
    </source>
</evidence>
<feature type="domain" description="Nudix hydrolase" evidence="4">
    <location>
        <begin position="13"/>
        <end position="140"/>
    </location>
</feature>
<dbReference type="PANTHER" id="PTHR43736:SF1">
    <property type="entry name" value="DIHYDRONEOPTERIN TRIPHOSPHATE DIPHOSPHATASE"/>
    <property type="match status" value="1"/>
</dbReference>
<dbReference type="CDD" id="cd04665">
    <property type="entry name" value="NUDIX_RppH"/>
    <property type="match status" value="1"/>
</dbReference>
<gene>
    <name evidence="5" type="ORF">SAMN03080606_00937</name>
</gene>
<protein>
    <submittedName>
        <fullName evidence="5">8-oxo-dGTP diphosphatase</fullName>
    </submittedName>
</protein>
<evidence type="ECO:0000256" key="2">
    <source>
        <dbReference type="ARBA" id="ARBA00022801"/>
    </source>
</evidence>
<dbReference type="SUPFAM" id="SSF55811">
    <property type="entry name" value="Nudix"/>
    <property type="match status" value="1"/>
</dbReference>
<dbReference type="PROSITE" id="PS51462">
    <property type="entry name" value="NUDIX"/>
    <property type="match status" value="1"/>
</dbReference>
<sequence>MEIEFYDLGEIDDAKLEFAVINVTYQDKLVLVKHKDRDTWEIPGGHREEGESINTTAARELFEETGAKKFDIKPISEYSVAKGQSTTYGRLYVGVILEMGQLPGLEITEVKLFDKLPQNLTYPNIQPHLHNRVYKNDKFNMHKTITVVE</sequence>
<dbReference type="InterPro" id="IPR000086">
    <property type="entry name" value="NUDIX_hydrolase_dom"/>
</dbReference>
<dbReference type="InterPro" id="IPR014078">
    <property type="entry name" value="Nudix_YtkD"/>
</dbReference>
<accession>A0A1G5DKD2</accession>
<dbReference type="STRING" id="1120976.SAMN03080606_00937"/>
<proteinExistence type="inferred from homology"/>
<dbReference type="InterPro" id="IPR015797">
    <property type="entry name" value="NUDIX_hydrolase-like_dom_sf"/>
</dbReference>
<dbReference type="GO" id="GO:0016787">
    <property type="term" value="F:hydrolase activity"/>
    <property type="evidence" value="ECO:0007669"/>
    <property type="project" value="UniProtKB-KW"/>
</dbReference>